<gene>
    <name evidence="2" type="ORF">C3L33_04602</name>
</gene>
<dbReference type="InterPro" id="IPR006357">
    <property type="entry name" value="HAD-SF_hydro_IIA"/>
</dbReference>
<organism evidence="2 3">
    <name type="scientific">Rhododendron williamsianum</name>
    <dbReference type="NCBI Taxonomy" id="262921"/>
    <lineage>
        <taxon>Eukaryota</taxon>
        <taxon>Viridiplantae</taxon>
        <taxon>Streptophyta</taxon>
        <taxon>Embryophyta</taxon>
        <taxon>Tracheophyta</taxon>
        <taxon>Spermatophyta</taxon>
        <taxon>Magnoliopsida</taxon>
        <taxon>eudicotyledons</taxon>
        <taxon>Gunneridae</taxon>
        <taxon>Pentapetalae</taxon>
        <taxon>asterids</taxon>
        <taxon>Ericales</taxon>
        <taxon>Ericaceae</taxon>
        <taxon>Ericoideae</taxon>
        <taxon>Rhodoreae</taxon>
        <taxon>Rhododendron</taxon>
    </lineage>
</organism>
<dbReference type="Gene3D" id="3.40.50.1000">
    <property type="entry name" value="HAD superfamily/HAD-like"/>
    <property type="match status" value="2"/>
</dbReference>
<proteinExistence type="predicted"/>
<dbReference type="InterPro" id="IPR036412">
    <property type="entry name" value="HAD-like_sf"/>
</dbReference>
<dbReference type="AlphaFoldDB" id="A0A6A4M9W8"/>
<keyword evidence="3" id="KW-1185">Reference proteome</keyword>
<dbReference type="InterPro" id="IPR006353">
    <property type="entry name" value="HAD-SF_hydro_IIA_CECR5"/>
</dbReference>
<protein>
    <submittedName>
        <fullName evidence="2">Uncharacterized protein</fullName>
    </submittedName>
</protein>
<dbReference type="PANTHER" id="PTHR14269:SF4">
    <property type="entry name" value="CAT EYE SYNDROME CRITICAL REGION PROTEIN 5"/>
    <property type="match status" value="1"/>
</dbReference>
<name>A0A6A4M9W8_9ERIC</name>
<dbReference type="OrthoDB" id="10251048at2759"/>
<dbReference type="Proteomes" id="UP000428333">
    <property type="component" value="Linkage Group LG03"/>
</dbReference>
<dbReference type="FunFam" id="3.40.50.1000:FF:000137">
    <property type="entry name" value="Hydrolase family protein / HAD-superfamily protein"/>
    <property type="match status" value="1"/>
</dbReference>
<dbReference type="SUPFAM" id="SSF56784">
    <property type="entry name" value="HAD-like"/>
    <property type="match status" value="1"/>
</dbReference>
<dbReference type="Pfam" id="PF13242">
    <property type="entry name" value="Hydrolase_like"/>
    <property type="match status" value="1"/>
</dbReference>
<sequence>MRFLQNLAKASSSTKIRSQSITLFSAIISRSFSRPRSSSERYVPRSESISVFFVLTSTQFLYPFVSLFRLYAIAVVRFFRPSFGVAFDIDGVILRGNAPIGGSQRALGRLYDDSIGTLKVPYVFLTNVKKELLFQNIGRKFSVLQEIKRFGEKAKEVDNTGWNMCYDGEDGHRNGVDWDFLENIGGGVPESKRALELEKQLGVNILSSQVIQGHTPFKQLVKRFEKELVIAVGKGEPAVVMSEYGFKNVLSIDDYASCFDNIDPLGHYKKWTTGNVSDQINTIRSSVCSQRVQAAFVVSDSIDWSRDIQVLCDILRTGGLPGSKIAHQPPLYFASDDLEYQAVFPSERLGMGAFRIALESIFNRIHPNALEYTSFGKPNTSVFRNAETVLRELVHSSSNTIQSANDQIGGNHVFRTLYMVGDNPSVDIKGARQAGSPWFSILTRTGVFKGKENHDEYPADLVVDTVEEAVDYILRKEGI</sequence>
<dbReference type="GO" id="GO:0005739">
    <property type="term" value="C:mitochondrion"/>
    <property type="evidence" value="ECO:0007669"/>
    <property type="project" value="TreeGrafter"/>
</dbReference>
<evidence type="ECO:0000313" key="2">
    <source>
        <dbReference type="EMBL" id="KAE9463497.1"/>
    </source>
</evidence>
<accession>A0A6A4M9W8</accession>
<feature type="transmembrane region" description="Helical" evidence="1">
    <location>
        <begin position="49"/>
        <end position="72"/>
    </location>
</feature>
<evidence type="ECO:0000313" key="3">
    <source>
        <dbReference type="Proteomes" id="UP000428333"/>
    </source>
</evidence>
<dbReference type="NCBIfam" id="TIGR01460">
    <property type="entry name" value="HAD-SF-IIA"/>
    <property type="match status" value="1"/>
</dbReference>
<dbReference type="EMBL" id="QEFC01000564">
    <property type="protein sequence ID" value="KAE9463497.1"/>
    <property type="molecule type" value="Genomic_DNA"/>
</dbReference>
<keyword evidence="1" id="KW-1133">Transmembrane helix</keyword>
<comment type="caution">
    <text evidence="2">The sequence shown here is derived from an EMBL/GenBank/DDBJ whole genome shotgun (WGS) entry which is preliminary data.</text>
</comment>
<evidence type="ECO:0000256" key="1">
    <source>
        <dbReference type="SAM" id="Phobius"/>
    </source>
</evidence>
<dbReference type="InterPro" id="IPR050324">
    <property type="entry name" value="CDP-alcohol_PTase-I"/>
</dbReference>
<reference evidence="2 3" key="1">
    <citation type="journal article" date="2019" name="Genome Biol. Evol.">
        <title>The Rhododendron genome and chromosomal organization provide insight into shared whole-genome duplications across the heath family (Ericaceae).</title>
        <authorList>
            <person name="Soza V.L."/>
            <person name="Lindsley D."/>
            <person name="Waalkes A."/>
            <person name="Ramage E."/>
            <person name="Patwardhan R.P."/>
            <person name="Burton J.N."/>
            <person name="Adey A."/>
            <person name="Kumar A."/>
            <person name="Qiu R."/>
            <person name="Shendure J."/>
            <person name="Hall B."/>
        </authorList>
    </citation>
    <scope>NUCLEOTIDE SEQUENCE [LARGE SCALE GENOMIC DNA]</scope>
    <source>
        <strain evidence="2">RSF 1966-606</strain>
    </source>
</reference>
<feature type="non-terminal residue" evidence="2">
    <location>
        <position position="1"/>
    </location>
</feature>
<keyword evidence="1" id="KW-0472">Membrane</keyword>
<dbReference type="GO" id="GO:0046474">
    <property type="term" value="P:glycerophospholipid biosynthetic process"/>
    <property type="evidence" value="ECO:0007669"/>
    <property type="project" value="TreeGrafter"/>
</dbReference>
<dbReference type="InterPro" id="IPR023214">
    <property type="entry name" value="HAD_sf"/>
</dbReference>
<dbReference type="NCBIfam" id="TIGR01456">
    <property type="entry name" value="CECR5"/>
    <property type="match status" value="1"/>
</dbReference>
<dbReference type="PANTHER" id="PTHR14269">
    <property type="entry name" value="CDP-DIACYLGLYCEROL--GLYCEROL-3-PHOSPHATE 3-PHOSPHATIDYLTRANSFERASE-RELATED"/>
    <property type="match status" value="1"/>
</dbReference>
<keyword evidence="1" id="KW-0812">Transmembrane</keyword>